<evidence type="ECO:0000256" key="5">
    <source>
        <dbReference type="ARBA" id="ARBA00023288"/>
    </source>
</evidence>
<sequence>MTTSPKPASFKMRHTFDARLRESKRILSKYPDRIPIICERVEGNSIARMCKQKYLIPSDICLGQFIYSIRKNIKLSEEKAIYMYIGGNIPTVSESLASLYAQYKEEDGFLYLNYAGENTFGCAL</sequence>
<evidence type="ECO:0000256" key="7">
    <source>
        <dbReference type="PIRSR" id="PIRSR604241-50"/>
    </source>
</evidence>
<dbReference type="PANTHER" id="PTHR10969">
    <property type="entry name" value="MICROTUBULE-ASSOCIATED PROTEINS 1A/1B LIGHT CHAIN 3-RELATED"/>
    <property type="match status" value="1"/>
</dbReference>
<evidence type="ECO:0000313" key="10">
    <source>
        <dbReference type="Proteomes" id="UP001304243"/>
    </source>
</evidence>
<evidence type="ECO:0000256" key="3">
    <source>
        <dbReference type="ARBA" id="ARBA00023006"/>
    </source>
</evidence>
<dbReference type="Proteomes" id="UP001304243">
    <property type="component" value="Unassembled WGS sequence"/>
</dbReference>
<keyword evidence="5 7" id="KW-0449">Lipoprotein</keyword>
<dbReference type="Gene3D" id="3.10.20.90">
    <property type="entry name" value="Phosphatidylinositol 3-kinase Catalytic Subunit, Chain A, domain 1"/>
    <property type="match status" value="1"/>
</dbReference>
<evidence type="ECO:0000256" key="6">
    <source>
        <dbReference type="ARBA" id="ARBA00023329"/>
    </source>
</evidence>
<dbReference type="GeneID" id="89955643"/>
<protein>
    <recommendedName>
        <fullName evidence="8">Autophagy-related protein</fullName>
    </recommendedName>
</protein>
<dbReference type="InterPro" id="IPR029071">
    <property type="entry name" value="Ubiquitin-like_domsf"/>
</dbReference>
<evidence type="ECO:0000313" key="9">
    <source>
        <dbReference type="EMBL" id="KAK4521342.1"/>
    </source>
</evidence>
<evidence type="ECO:0000256" key="2">
    <source>
        <dbReference type="ARBA" id="ARBA00007293"/>
    </source>
</evidence>
<dbReference type="AlphaFoldDB" id="A0AAN7DQ35"/>
<comment type="similarity">
    <text evidence="2 8">Belongs to the ATG8 family.</text>
</comment>
<keyword evidence="10" id="KW-1185">Reference proteome</keyword>
<comment type="caution">
    <text evidence="9">The sequence shown here is derived from an EMBL/GenBank/DDBJ whole genome shotgun (WGS) entry which is preliminary data.</text>
</comment>
<name>A0AAN7DQ35_9FUNG</name>
<accession>A0AAN7DQ35</accession>
<reference evidence="9 10" key="1">
    <citation type="submission" date="2022-11" db="EMBL/GenBank/DDBJ databases">
        <title>Mucor velutinosus strain NIH1002 WGS.</title>
        <authorList>
            <person name="Subramanian P."/>
            <person name="Mullikin J.C."/>
            <person name="Segre J.A."/>
            <person name="Zelazny A.M."/>
        </authorList>
    </citation>
    <scope>NUCLEOTIDE SEQUENCE [LARGE SCALE GENOMIC DNA]</scope>
    <source>
        <strain evidence="9 10">NIH1002</strain>
    </source>
</reference>
<evidence type="ECO:0000256" key="4">
    <source>
        <dbReference type="ARBA" id="ARBA00023136"/>
    </source>
</evidence>
<dbReference type="InterPro" id="IPR004241">
    <property type="entry name" value="Atg8-like"/>
</dbReference>
<dbReference type="GO" id="GO:0006914">
    <property type="term" value="P:autophagy"/>
    <property type="evidence" value="ECO:0007669"/>
    <property type="project" value="UniProtKB-KW"/>
</dbReference>
<keyword evidence="4" id="KW-0472">Membrane</keyword>
<keyword evidence="6" id="KW-0968">Cytoplasmic vesicle</keyword>
<feature type="lipid moiety-binding region" description="Phosphatidylserine amidated glycine; alternate" evidence="7">
    <location>
        <position position="121"/>
    </location>
</feature>
<dbReference type="GO" id="GO:0031410">
    <property type="term" value="C:cytoplasmic vesicle"/>
    <property type="evidence" value="ECO:0007669"/>
    <property type="project" value="UniProtKB-KW"/>
</dbReference>
<evidence type="ECO:0000256" key="8">
    <source>
        <dbReference type="RuleBase" id="RU004384"/>
    </source>
</evidence>
<dbReference type="Pfam" id="PF02991">
    <property type="entry name" value="ATG8"/>
    <property type="match status" value="1"/>
</dbReference>
<comment type="subcellular location">
    <subcellularLocation>
        <location evidence="1">Cytoplasmic vesicle</location>
        <location evidence="1">Autophagosome membrane</location>
        <topology evidence="1">Lipid-anchor</topology>
    </subcellularLocation>
</comment>
<organism evidence="9 10">
    <name type="scientific">Mucor velutinosus</name>
    <dbReference type="NCBI Taxonomy" id="708070"/>
    <lineage>
        <taxon>Eukaryota</taxon>
        <taxon>Fungi</taxon>
        <taxon>Fungi incertae sedis</taxon>
        <taxon>Mucoromycota</taxon>
        <taxon>Mucoromycotina</taxon>
        <taxon>Mucoromycetes</taxon>
        <taxon>Mucorales</taxon>
        <taxon>Mucorineae</taxon>
        <taxon>Mucoraceae</taxon>
        <taxon>Mucor</taxon>
    </lineage>
</organism>
<dbReference type="GO" id="GO:0000421">
    <property type="term" value="C:autophagosome membrane"/>
    <property type="evidence" value="ECO:0007669"/>
    <property type="project" value="UniProtKB-SubCell"/>
</dbReference>
<proteinExistence type="inferred from homology"/>
<dbReference type="RefSeq" id="XP_064688008.1">
    <property type="nucleotide sequence ID" value="XM_064831140.1"/>
</dbReference>
<keyword evidence="3 8" id="KW-0072">Autophagy</keyword>
<gene>
    <name evidence="9" type="ORF">ATC70_011957</name>
</gene>
<dbReference type="SUPFAM" id="SSF54236">
    <property type="entry name" value="Ubiquitin-like"/>
    <property type="match status" value="1"/>
</dbReference>
<evidence type="ECO:0000256" key="1">
    <source>
        <dbReference type="ARBA" id="ARBA00004512"/>
    </source>
</evidence>
<dbReference type="EMBL" id="JASEJX010000004">
    <property type="protein sequence ID" value="KAK4521342.1"/>
    <property type="molecule type" value="Genomic_DNA"/>
</dbReference>